<dbReference type="InterPro" id="IPR050378">
    <property type="entry name" value="Metallo-dep_Hydrolases_sf"/>
</dbReference>
<protein>
    <submittedName>
        <fullName evidence="2">Aminoacylase</fullName>
    </submittedName>
</protein>
<dbReference type="EMBL" id="PKUS01000025">
    <property type="protein sequence ID" value="PLW67696.1"/>
    <property type="molecule type" value="Genomic_DNA"/>
</dbReference>
<dbReference type="InterPro" id="IPR011059">
    <property type="entry name" value="Metal-dep_hydrolase_composite"/>
</dbReference>
<evidence type="ECO:0000313" key="2">
    <source>
        <dbReference type="EMBL" id="PLW67696.1"/>
    </source>
</evidence>
<keyword evidence="3" id="KW-1185">Reference proteome</keyword>
<dbReference type="RefSeq" id="WP_101518653.1">
    <property type="nucleotide sequence ID" value="NZ_PKUS01000025.1"/>
</dbReference>
<sequence>MSRKTWDTLIQNALIFDGSGEKPQEMDIAIKGGKIAAKGMFLPRSMAAEVIDAQGQWLMPGLLDIHTHLDLEVDLEPGLPEVVRHGTTTVLVGNCSLGTCFGSQLEGDQDPIVDCFTRVENIPKSVLRKCVEAVSWQSTGEYMDHFDSIPLGPNVGVFVPHSMLRIEVMGLQDSISREPTEAELKRMEGLLETAMDQGYLGMSTDGLPFHYLSNEPHTDKRIPTQFASFGELKRLLKIVRGRDRVWQTTPILEHRIKAFWYFMLTSGRLFGQTLKTSALSAVEFVLAPKAVKGFLGFASLMNNRLFKGNIHFQALGTSFRIWSDGIVSPLYEELETTCQLIAKEYDDREGRLALLNDPVFVESFRKEWRHGREEKGFASFKAKHFLPDIMVPRDLYRMNFDGAPVADWEGETLQQVFDRLSRYHGGKTDEARSDAEREAFDKFPRPTADDADFMLHMMREYDKGFRYWVDVANVGNRSTLDLLLNKHTMPGFNDSGAHITNMAFFDANLMSLKLAQQKSLETVATMVRRLTREPAQFFGLDVGTLELGVQADIVLIDPEALRNWDDASNRQLIYRDLFEHQQMVSRSDGVVTHTLINGQVVWREGDFGPALGKQTLGRALRAA</sequence>
<organism evidence="2 3">
    <name type="scientific">Pseudohalioglobus lutimaris</name>
    <dbReference type="NCBI Taxonomy" id="1737061"/>
    <lineage>
        <taxon>Bacteria</taxon>
        <taxon>Pseudomonadati</taxon>
        <taxon>Pseudomonadota</taxon>
        <taxon>Gammaproteobacteria</taxon>
        <taxon>Cellvibrionales</taxon>
        <taxon>Halieaceae</taxon>
        <taxon>Pseudohalioglobus</taxon>
    </lineage>
</organism>
<dbReference type="PANTHER" id="PTHR11647">
    <property type="entry name" value="HYDRANTOINASE/DIHYDROPYRIMIDINASE FAMILY MEMBER"/>
    <property type="match status" value="1"/>
</dbReference>
<dbReference type="Gene3D" id="2.30.40.10">
    <property type="entry name" value="Urease, subunit C, domain 1"/>
    <property type="match status" value="1"/>
</dbReference>
<dbReference type="Proteomes" id="UP000235005">
    <property type="component" value="Unassembled WGS sequence"/>
</dbReference>
<dbReference type="PANTHER" id="PTHR11647:SF1">
    <property type="entry name" value="COLLAPSIN RESPONSE MEDIATOR PROTEIN"/>
    <property type="match status" value="1"/>
</dbReference>
<comment type="caution">
    <text evidence="2">The sequence shown here is derived from an EMBL/GenBank/DDBJ whole genome shotgun (WGS) entry which is preliminary data.</text>
</comment>
<dbReference type="SUPFAM" id="SSF51338">
    <property type="entry name" value="Composite domain of metallo-dependent hydrolases"/>
    <property type="match status" value="1"/>
</dbReference>
<dbReference type="InterPro" id="IPR013108">
    <property type="entry name" value="Amidohydro_3"/>
</dbReference>
<reference evidence="2 3" key="1">
    <citation type="submission" date="2018-01" db="EMBL/GenBank/DDBJ databases">
        <title>The draft genome sequence of Halioglobus lutimaris HF004.</title>
        <authorList>
            <person name="Du Z.-J."/>
            <person name="Shi M.-J."/>
        </authorList>
    </citation>
    <scope>NUCLEOTIDE SEQUENCE [LARGE SCALE GENOMIC DNA]</scope>
    <source>
        <strain evidence="2 3">HF004</strain>
    </source>
</reference>
<evidence type="ECO:0000313" key="3">
    <source>
        <dbReference type="Proteomes" id="UP000235005"/>
    </source>
</evidence>
<name>A0A2N5WZR5_9GAMM</name>
<gene>
    <name evidence="2" type="ORF">C0039_15975</name>
</gene>
<dbReference type="SUPFAM" id="SSF51556">
    <property type="entry name" value="Metallo-dependent hydrolases"/>
    <property type="match status" value="1"/>
</dbReference>
<dbReference type="OrthoDB" id="9766983at2"/>
<dbReference type="Gene3D" id="3.20.20.140">
    <property type="entry name" value="Metal-dependent hydrolases"/>
    <property type="match status" value="1"/>
</dbReference>
<accession>A0A2N5WZR5</accession>
<feature type="domain" description="Amidohydrolase 3" evidence="1">
    <location>
        <begin position="497"/>
        <end position="601"/>
    </location>
</feature>
<dbReference type="GO" id="GO:0016812">
    <property type="term" value="F:hydrolase activity, acting on carbon-nitrogen (but not peptide) bonds, in cyclic amides"/>
    <property type="evidence" value="ECO:0007669"/>
    <property type="project" value="TreeGrafter"/>
</dbReference>
<dbReference type="GO" id="GO:0005829">
    <property type="term" value="C:cytosol"/>
    <property type="evidence" value="ECO:0007669"/>
    <property type="project" value="TreeGrafter"/>
</dbReference>
<dbReference type="AlphaFoldDB" id="A0A2N5WZR5"/>
<evidence type="ECO:0000259" key="1">
    <source>
        <dbReference type="Pfam" id="PF07969"/>
    </source>
</evidence>
<dbReference type="Pfam" id="PF07969">
    <property type="entry name" value="Amidohydro_3"/>
    <property type="match status" value="1"/>
</dbReference>
<dbReference type="InterPro" id="IPR032466">
    <property type="entry name" value="Metal_Hydrolase"/>
</dbReference>
<proteinExistence type="predicted"/>